<feature type="domain" description="Polysaccharide biosynthesis" evidence="1">
    <location>
        <begin position="39"/>
        <end position="103"/>
    </location>
</feature>
<dbReference type="Ensembl" id="ENSOANT00000076462.1">
    <property type="protein sequence ID" value="ENSOANP00000054248.1"/>
    <property type="gene ID" value="ENSOANG00000013333.4"/>
</dbReference>
<dbReference type="Bgee" id="ENSOANG00000013333">
    <property type="expression patterns" value="Expressed in fibroblast and 7 other cell types or tissues"/>
</dbReference>
<proteinExistence type="predicted"/>
<dbReference type="Pfam" id="PF04669">
    <property type="entry name" value="PBDC1"/>
    <property type="match status" value="1"/>
</dbReference>
<dbReference type="PANTHER" id="PTHR13410">
    <property type="entry name" value="PROTEIN PBDC1"/>
    <property type="match status" value="1"/>
</dbReference>
<evidence type="ECO:0000313" key="3">
    <source>
        <dbReference type="Proteomes" id="UP000002279"/>
    </source>
</evidence>
<dbReference type="GeneTree" id="ENSGT00390000016333"/>
<dbReference type="InterPro" id="IPR023139">
    <property type="entry name" value="PBDC1-like_dom_sf"/>
</dbReference>
<sequence length="174" mass="18565">MAAGQGGGGGLEALGPGGLMSAAQALSLPAEAYGNDPNIEMVWAMKAVQHAEVYYNLISSVDCQFLKLTKVDDRIYSEFRECFKDLKVDVLDPEELKSEPAKEINTPLAEPRRCQKAGDPGPFSALPPAVSFSSLLSSSVRGREVEAVLSEVRRGRGGLQLRHLTAAGLHAGLQ</sequence>
<evidence type="ECO:0000313" key="2">
    <source>
        <dbReference type="Ensembl" id="ENSOANP00000054248.1"/>
    </source>
</evidence>
<protein>
    <submittedName>
        <fullName evidence="2">Polysaccharide biosynthesis domain containing 1</fullName>
    </submittedName>
</protein>
<reference evidence="2" key="3">
    <citation type="submission" date="2025-09" db="UniProtKB">
        <authorList>
            <consortium name="Ensembl"/>
        </authorList>
    </citation>
    <scope>IDENTIFICATION</scope>
    <source>
        <strain evidence="2">Glennie</strain>
    </source>
</reference>
<reference evidence="2 3" key="1">
    <citation type="journal article" date="2008" name="Nature">
        <title>Genome analysis of the platypus reveals unique signatures of evolution.</title>
        <authorList>
            <person name="Warren W.C."/>
            <person name="Hillier L.W."/>
            <person name="Marshall Graves J.A."/>
            <person name="Birney E."/>
            <person name="Ponting C.P."/>
            <person name="Grutzner F."/>
            <person name="Belov K."/>
            <person name="Miller W."/>
            <person name="Clarke L."/>
            <person name="Chinwalla A.T."/>
            <person name="Yang S.P."/>
            <person name="Heger A."/>
            <person name="Locke D.P."/>
            <person name="Miethke P."/>
            <person name="Waters P.D."/>
            <person name="Veyrunes F."/>
            <person name="Fulton L."/>
            <person name="Fulton B."/>
            <person name="Graves T."/>
            <person name="Wallis J."/>
            <person name="Puente X.S."/>
            <person name="Lopez-Otin C."/>
            <person name="Ordonez G.R."/>
            <person name="Eichler E.E."/>
            <person name="Chen L."/>
            <person name="Cheng Z."/>
            <person name="Deakin J.E."/>
            <person name="Alsop A."/>
            <person name="Thompson K."/>
            <person name="Kirby P."/>
            <person name="Papenfuss A.T."/>
            <person name="Wakefield M.J."/>
            <person name="Olender T."/>
            <person name="Lancet D."/>
            <person name="Huttley G.A."/>
            <person name="Smit A.F."/>
            <person name="Pask A."/>
            <person name="Temple-Smith P."/>
            <person name="Batzer M.A."/>
            <person name="Walker J.A."/>
            <person name="Konkel M.K."/>
            <person name="Harris R.S."/>
            <person name="Whittington C.M."/>
            <person name="Wong E.S."/>
            <person name="Gemmell N.J."/>
            <person name="Buschiazzo E."/>
            <person name="Vargas Jentzsch I.M."/>
            <person name="Merkel A."/>
            <person name="Schmitz J."/>
            <person name="Zemann A."/>
            <person name="Churakov G."/>
            <person name="Kriegs J.O."/>
            <person name="Brosius J."/>
            <person name="Murchison E.P."/>
            <person name="Sachidanandam R."/>
            <person name="Smith C."/>
            <person name="Hannon G.J."/>
            <person name="Tsend-Ayush E."/>
            <person name="McMillan D."/>
            <person name="Attenborough R."/>
            <person name="Rens W."/>
            <person name="Ferguson-Smith M."/>
            <person name="Lefevre C.M."/>
            <person name="Sharp J.A."/>
            <person name="Nicholas K.R."/>
            <person name="Ray D.A."/>
            <person name="Kube M."/>
            <person name="Reinhardt R."/>
            <person name="Pringle T.H."/>
            <person name="Taylor J."/>
            <person name="Jones R.C."/>
            <person name="Nixon B."/>
            <person name="Dacheux J.L."/>
            <person name="Niwa H."/>
            <person name="Sekita Y."/>
            <person name="Huang X."/>
            <person name="Stark A."/>
            <person name="Kheradpour P."/>
            <person name="Kellis M."/>
            <person name="Flicek P."/>
            <person name="Chen Y."/>
            <person name="Webber C."/>
            <person name="Hardison R."/>
            <person name="Nelson J."/>
            <person name="Hallsworth-Pepin K."/>
            <person name="Delehaunty K."/>
            <person name="Markovic C."/>
            <person name="Minx P."/>
            <person name="Feng Y."/>
            <person name="Kremitzki C."/>
            <person name="Mitreva M."/>
            <person name="Glasscock J."/>
            <person name="Wylie T."/>
            <person name="Wohldmann P."/>
            <person name="Thiru P."/>
            <person name="Nhan M.N."/>
            <person name="Pohl C.S."/>
            <person name="Smith S.M."/>
            <person name="Hou S."/>
            <person name="Nefedov M."/>
            <person name="de Jong P.J."/>
            <person name="Renfree M.B."/>
            <person name="Mardis E.R."/>
            <person name="Wilson R.K."/>
        </authorList>
    </citation>
    <scope>NUCLEOTIDE SEQUENCE [LARGE SCALE GENOMIC DNA]</scope>
    <source>
        <strain evidence="2 3">Glennie</strain>
    </source>
</reference>
<gene>
    <name evidence="2" type="primary">PBDC1</name>
</gene>
<accession>A0A6I8PJG0</accession>
<dbReference type="Gene3D" id="1.10.3560.10">
    <property type="entry name" value="yst0336 like domain"/>
    <property type="match status" value="1"/>
</dbReference>
<dbReference type="PANTHER" id="PTHR13410:SF9">
    <property type="entry name" value="PROTEIN PBDC1"/>
    <property type="match status" value="1"/>
</dbReference>
<name>A0A6I8PJG0_ORNAN</name>
<reference evidence="2" key="2">
    <citation type="submission" date="2025-08" db="UniProtKB">
        <authorList>
            <consortium name="Ensembl"/>
        </authorList>
    </citation>
    <scope>IDENTIFICATION</scope>
    <source>
        <strain evidence="2">Glennie</strain>
    </source>
</reference>
<keyword evidence="3" id="KW-1185">Reference proteome</keyword>
<evidence type="ECO:0000259" key="1">
    <source>
        <dbReference type="Pfam" id="PF04669"/>
    </source>
</evidence>
<dbReference type="InterPro" id="IPR021148">
    <property type="entry name" value="Polysacc_synth_dom"/>
</dbReference>
<organism evidence="2 3">
    <name type="scientific">Ornithorhynchus anatinus</name>
    <name type="common">Duckbill platypus</name>
    <dbReference type="NCBI Taxonomy" id="9258"/>
    <lineage>
        <taxon>Eukaryota</taxon>
        <taxon>Metazoa</taxon>
        <taxon>Chordata</taxon>
        <taxon>Craniata</taxon>
        <taxon>Vertebrata</taxon>
        <taxon>Euteleostomi</taxon>
        <taxon>Mammalia</taxon>
        <taxon>Monotremata</taxon>
        <taxon>Ornithorhynchidae</taxon>
        <taxon>Ornithorhynchus</taxon>
    </lineage>
</organism>
<dbReference type="InterPro" id="IPR008476">
    <property type="entry name" value="PBDC1_metazoa/fungi"/>
</dbReference>
<dbReference type="AlphaFoldDB" id="A0A6I8PJG0"/>
<dbReference type="Proteomes" id="UP000002279">
    <property type="component" value="Chromosome 5"/>
</dbReference>